<proteinExistence type="predicted"/>
<dbReference type="EMBL" id="FM207411">
    <property type="protein sequence ID" value="CAR63359.1"/>
    <property type="molecule type" value="Genomic_DNA"/>
</dbReference>
<dbReference type="KEGG" id="vg:8303369"/>
<protein>
    <submittedName>
        <fullName evidence="2">Uncharacterized protein</fullName>
    </submittedName>
</protein>
<dbReference type="RefSeq" id="YP_003097396.1">
    <property type="nucleotide sequence ID" value="NC_013085.1"/>
</dbReference>
<feature type="region of interest" description="Disordered" evidence="1">
    <location>
        <begin position="14"/>
        <end position="40"/>
    </location>
</feature>
<keyword evidence="3" id="KW-1185">Reference proteome</keyword>
<evidence type="ECO:0000313" key="3">
    <source>
        <dbReference type="Proteomes" id="UP000001515"/>
    </source>
</evidence>
<accession>C7BVD0</accession>
<sequence length="80" mass="8182">MVDTLATEHQISDGVGVGIGATPADGFTSRGAHPDHALLSPQFADPESVVHIGRPVAPVRIELSPGAGLNCNGVGQLRFV</sequence>
<reference evidence="2 3" key="1">
    <citation type="journal article" date="2009" name="Environ. Microbiol.">
        <title>Comparative genomics of marine cyanomyoviruses reveals the widespread occurrence of Synechococcus host genes localized to a hyperplastic region: implications for mechanisms of cyanophage evolution.</title>
        <authorList>
            <person name="Millard A.D."/>
            <person name="Zwirglmaier K."/>
            <person name="Downey M.J."/>
            <person name="Mann N.H."/>
            <person name="Scanlan D.J."/>
        </authorList>
    </citation>
    <scope>NUCLEOTIDE SEQUENCE</scope>
</reference>
<dbReference type="GeneID" id="8303369"/>
<organism evidence="2 3">
    <name type="scientific">Synechococcus phage S-RSM4</name>
    <dbReference type="NCBI Taxonomy" id="555387"/>
    <lineage>
        <taxon>Viruses</taxon>
        <taxon>Duplodnaviria</taxon>
        <taxon>Heunggongvirae</taxon>
        <taxon>Uroviricota</taxon>
        <taxon>Caudoviricetes</taxon>
        <taxon>Pantevenvirales</taxon>
        <taxon>Kyanoviridae</taxon>
        <taxon>Gibbetvirus</taxon>
        <taxon>Gibbetvirus rsm4</taxon>
    </lineage>
</organism>
<evidence type="ECO:0000313" key="2">
    <source>
        <dbReference type="EMBL" id="CAR63359.1"/>
    </source>
</evidence>
<gene>
    <name evidence="2" type="ORF">SRSM4_162</name>
</gene>
<evidence type="ECO:0000256" key="1">
    <source>
        <dbReference type="SAM" id="MobiDB-lite"/>
    </source>
</evidence>
<dbReference type="Proteomes" id="UP000001515">
    <property type="component" value="Segment"/>
</dbReference>
<name>C7BVD0_9CAUD</name>